<dbReference type="GO" id="GO:0043683">
    <property type="term" value="P:type IV pilus assembly"/>
    <property type="evidence" value="ECO:0007669"/>
    <property type="project" value="InterPro"/>
</dbReference>
<evidence type="ECO:0000256" key="1">
    <source>
        <dbReference type="SAM" id="Phobius"/>
    </source>
</evidence>
<keyword evidence="1" id="KW-1133">Transmembrane helix</keyword>
<dbReference type="PANTHER" id="PTHR30093">
    <property type="entry name" value="GENERAL SECRETION PATHWAY PROTEIN G"/>
    <property type="match status" value="1"/>
</dbReference>
<dbReference type="InterPro" id="IPR012902">
    <property type="entry name" value="N_methyl_site"/>
</dbReference>
<dbReference type="EMBL" id="JACHLI010000017">
    <property type="protein sequence ID" value="MBB4865274.1"/>
    <property type="molecule type" value="Genomic_DNA"/>
</dbReference>
<feature type="transmembrane region" description="Helical" evidence="1">
    <location>
        <begin position="16"/>
        <end position="39"/>
    </location>
</feature>
<dbReference type="SUPFAM" id="SSF54523">
    <property type="entry name" value="Pili subunits"/>
    <property type="match status" value="1"/>
</dbReference>
<dbReference type="NCBIfam" id="TIGR02532">
    <property type="entry name" value="IV_pilin_GFxxxE"/>
    <property type="match status" value="1"/>
</dbReference>
<dbReference type="InterPro" id="IPR031982">
    <property type="entry name" value="PilE-like"/>
</dbReference>
<reference evidence="2 3" key="1">
    <citation type="submission" date="2020-08" db="EMBL/GenBank/DDBJ databases">
        <title>Functional genomics of gut bacteria from endangered species of beetles.</title>
        <authorList>
            <person name="Carlos-Shanley C."/>
        </authorList>
    </citation>
    <scope>NUCLEOTIDE SEQUENCE [LARGE SCALE GENOMIC DNA]</scope>
    <source>
        <strain evidence="2 3">S00179</strain>
    </source>
</reference>
<dbReference type="Gene3D" id="3.30.700.10">
    <property type="entry name" value="Glycoprotein, Type 4 Pilin"/>
    <property type="match status" value="1"/>
</dbReference>
<keyword evidence="1" id="KW-0812">Transmembrane</keyword>
<sequence length="151" mass="16820">MTAPARLPTLDRYRGFTLVELMVVVSILALLAGIAIPSYRQYVLRAQRSEAQTLLRDAAAQQERYLAQYSRYTDEPARLAFPAPLTADGKRLSPNQLYELGIEHPDGNTRRYRLSALRLGAQGQDRECGDFTLDEQGTRGTSAGSVASCWR</sequence>
<proteinExistence type="predicted"/>
<dbReference type="RefSeq" id="WP_184592567.1">
    <property type="nucleotide sequence ID" value="NZ_JACHLI010000017.1"/>
</dbReference>
<keyword evidence="1" id="KW-0472">Membrane</keyword>
<dbReference type="PANTHER" id="PTHR30093:SF47">
    <property type="entry name" value="TYPE IV PILUS NON-CORE MINOR PILIN PILE"/>
    <property type="match status" value="1"/>
</dbReference>
<dbReference type="PROSITE" id="PS00409">
    <property type="entry name" value="PROKAR_NTER_METHYL"/>
    <property type="match status" value="1"/>
</dbReference>
<organism evidence="2 3">
    <name type="scientific">Pseudomonas nitroreducens</name>
    <dbReference type="NCBI Taxonomy" id="46680"/>
    <lineage>
        <taxon>Bacteria</taxon>
        <taxon>Pseudomonadati</taxon>
        <taxon>Pseudomonadota</taxon>
        <taxon>Gammaproteobacteria</taxon>
        <taxon>Pseudomonadales</taxon>
        <taxon>Pseudomonadaceae</taxon>
        <taxon>Pseudomonas</taxon>
    </lineage>
</organism>
<protein>
    <submittedName>
        <fullName evidence="2">Type IV pilus assembly protein PilE</fullName>
    </submittedName>
</protein>
<dbReference type="Proteomes" id="UP000566995">
    <property type="component" value="Unassembled WGS sequence"/>
</dbReference>
<accession>A0A7W7KM15</accession>
<dbReference type="Pfam" id="PF07963">
    <property type="entry name" value="N_methyl"/>
    <property type="match status" value="1"/>
</dbReference>
<gene>
    <name evidence="2" type="ORF">HNP46_004154</name>
</gene>
<name>A0A7W7KM15_PSENT</name>
<evidence type="ECO:0000313" key="3">
    <source>
        <dbReference type="Proteomes" id="UP000566995"/>
    </source>
</evidence>
<comment type="caution">
    <text evidence="2">The sequence shown here is derived from an EMBL/GenBank/DDBJ whole genome shotgun (WGS) entry which is preliminary data.</text>
</comment>
<dbReference type="AlphaFoldDB" id="A0A7W7KM15"/>
<dbReference type="Pfam" id="PF16732">
    <property type="entry name" value="ComP_DUS"/>
    <property type="match status" value="1"/>
</dbReference>
<dbReference type="InterPro" id="IPR045584">
    <property type="entry name" value="Pilin-like"/>
</dbReference>
<evidence type="ECO:0000313" key="2">
    <source>
        <dbReference type="EMBL" id="MBB4865274.1"/>
    </source>
</evidence>